<feature type="transmembrane region" description="Helical" evidence="8">
    <location>
        <begin position="550"/>
        <end position="571"/>
    </location>
</feature>
<evidence type="ECO:0000256" key="6">
    <source>
        <dbReference type="ARBA" id="ARBA00023136"/>
    </source>
</evidence>
<proteinExistence type="inferred from homology"/>
<dbReference type="EMBL" id="NIVC01001221">
    <property type="protein sequence ID" value="PAA70618.1"/>
    <property type="molecule type" value="Genomic_DNA"/>
</dbReference>
<accession>A0A267FA31</accession>
<name>A0A267FA31_9PLAT</name>
<dbReference type="Proteomes" id="UP000215902">
    <property type="component" value="Unassembled WGS sequence"/>
</dbReference>
<evidence type="ECO:0000313" key="12">
    <source>
        <dbReference type="EMBL" id="PAA70618.1"/>
    </source>
</evidence>
<evidence type="ECO:0000313" key="13">
    <source>
        <dbReference type="Proteomes" id="UP000215902"/>
    </source>
</evidence>
<feature type="transmembrane region" description="Helical" evidence="8">
    <location>
        <begin position="506"/>
        <end position="527"/>
    </location>
</feature>
<evidence type="ECO:0000259" key="11">
    <source>
        <dbReference type="Pfam" id="PF16178"/>
    </source>
</evidence>
<evidence type="ECO:0000256" key="3">
    <source>
        <dbReference type="ARBA" id="ARBA00022475"/>
    </source>
</evidence>
<evidence type="ECO:0000256" key="8">
    <source>
        <dbReference type="RuleBase" id="RU280814"/>
    </source>
</evidence>
<evidence type="ECO:0000256" key="1">
    <source>
        <dbReference type="ARBA" id="ARBA00004651"/>
    </source>
</evidence>
<keyword evidence="7" id="KW-0325">Glycoprotein</keyword>
<feature type="domain" description="Anoctamin dimerisation" evidence="11">
    <location>
        <begin position="67"/>
        <end position="294"/>
    </location>
</feature>
<keyword evidence="4 8" id="KW-0812">Transmembrane</keyword>
<gene>
    <name evidence="12" type="ORF">BOX15_Mlig006611g1</name>
</gene>
<feature type="transmembrane region" description="Helical" evidence="8">
    <location>
        <begin position="308"/>
        <end position="332"/>
    </location>
</feature>
<feature type="transmembrane region" description="Helical" evidence="8">
    <location>
        <begin position="722"/>
        <end position="746"/>
    </location>
</feature>
<dbReference type="OrthoDB" id="296386at2759"/>
<feature type="transmembrane region" description="Helical" evidence="8">
    <location>
        <begin position="671"/>
        <end position="694"/>
    </location>
</feature>
<feature type="transmembrane region" description="Helical" evidence="8">
    <location>
        <begin position="799"/>
        <end position="821"/>
    </location>
</feature>
<evidence type="ECO:0000256" key="5">
    <source>
        <dbReference type="ARBA" id="ARBA00022989"/>
    </source>
</evidence>
<comment type="similarity">
    <text evidence="2 8">Belongs to the anoctamin family.</text>
</comment>
<dbReference type="AlphaFoldDB" id="A0A267FA31"/>
<keyword evidence="6 8" id="KW-0472">Membrane</keyword>
<dbReference type="InterPro" id="IPR049452">
    <property type="entry name" value="Anoctamin_TM"/>
</dbReference>
<evidence type="ECO:0000256" key="4">
    <source>
        <dbReference type="ARBA" id="ARBA00022692"/>
    </source>
</evidence>
<reference evidence="12 13" key="1">
    <citation type="submission" date="2017-06" db="EMBL/GenBank/DDBJ databases">
        <title>A platform for efficient transgenesis in Macrostomum lignano, a flatworm model organism for stem cell research.</title>
        <authorList>
            <person name="Berezikov E."/>
        </authorList>
    </citation>
    <scope>NUCLEOTIDE SEQUENCE [LARGE SCALE GENOMIC DNA]</scope>
    <source>
        <strain evidence="12">DV1</strain>
        <tissue evidence="12">Whole organism</tissue>
    </source>
</reference>
<feature type="transmembrane region" description="Helical" evidence="8">
    <location>
        <begin position="388"/>
        <end position="406"/>
    </location>
</feature>
<feature type="region of interest" description="Disordered" evidence="9">
    <location>
        <begin position="1"/>
        <end position="47"/>
    </location>
</feature>
<dbReference type="InterPro" id="IPR007632">
    <property type="entry name" value="Anoctamin"/>
</dbReference>
<dbReference type="PANTHER" id="PTHR12308:SF87">
    <property type="entry name" value="ANOCTAMIN"/>
    <property type="match status" value="1"/>
</dbReference>
<keyword evidence="13" id="KW-1185">Reference proteome</keyword>
<dbReference type="Pfam" id="PF16178">
    <property type="entry name" value="Anoct_dimer"/>
    <property type="match status" value="1"/>
</dbReference>
<dbReference type="Pfam" id="PF04547">
    <property type="entry name" value="Anoctamin"/>
    <property type="match status" value="1"/>
</dbReference>
<evidence type="ECO:0000259" key="10">
    <source>
        <dbReference type="Pfam" id="PF04547"/>
    </source>
</evidence>
<evidence type="ECO:0000256" key="9">
    <source>
        <dbReference type="SAM" id="MobiDB-lite"/>
    </source>
</evidence>
<dbReference type="InterPro" id="IPR032394">
    <property type="entry name" value="Anoct_dimer"/>
</dbReference>
<comment type="caution">
    <text evidence="12">The sequence shown here is derived from an EMBL/GenBank/DDBJ whole genome shotgun (WGS) entry which is preliminary data.</text>
</comment>
<organism evidence="12 13">
    <name type="scientific">Macrostomum lignano</name>
    <dbReference type="NCBI Taxonomy" id="282301"/>
    <lineage>
        <taxon>Eukaryota</taxon>
        <taxon>Metazoa</taxon>
        <taxon>Spiralia</taxon>
        <taxon>Lophotrochozoa</taxon>
        <taxon>Platyhelminthes</taxon>
        <taxon>Rhabditophora</taxon>
        <taxon>Macrostomorpha</taxon>
        <taxon>Macrostomida</taxon>
        <taxon>Macrostomidae</taxon>
        <taxon>Macrostomum</taxon>
    </lineage>
</organism>
<protein>
    <recommendedName>
        <fullName evidence="8">Anoctamin</fullName>
    </recommendedName>
</protein>
<evidence type="ECO:0000256" key="7">
    <source>
        <dbReference type="ARBA" id="ARBA00023180"/>
    </source>
</evidence>
<sequence length="880" mass="101813">MSETRSVSMPMDTYGSINGGSSSDRAKLMPTKSRPDEPEACDDGVGDRGLGLLAQSRSQRRLESGCYFADGVRRVDFVIVWEEDLQRADDDPEDPWEQRKAVYRRRFEGNLRKVGVQMEEETSTSEKKKIHFIKLFVPWDVMCYYAEDLCLRAPLQAHSHPADNWSGKVLKSLHIPNAMEQRVPNQPLDYYTCPFRKSKLSKFLGSDDQDTYFSSTQRHQVAYEILATQVYGKRKRAEVGIDRLLEEEVYSGAFPLHEGPYELPKDYQPEDLNARQILNAYWAKWGLWYKYQPLDHIREYYGEKIGLYFAWLGLYTAWLLPASIVGIIVFLYGCFTFKANVPGNEVCDSNMTYKMCPLCDEAIGCKYWYLSDICMFMRISYLFDHPGTVFYSVFVAFWAVTFLENWKRKNASLAHHWDVMDFEEDEERPRPEYSALCSSYERNPVTGNLEPHFPNSLRIPRIITGITCIIIMMVIVVIFIIAVIIYRVLIAIPLFQNPLLRSQASTVASGSAAIVNLILIMSLGKVYEKLAYKLTQWEMHRTQTEFEDQLILKVFIFQFVNFYSSIFYIAFFKGKFTGYPGRYIKFFGLRNEECDNGGCLIELAQQLAVIMIGKQIINNCQEVFLPKLFTWIHRFTKGLNWSRSQEAEASRCQADYQLIPYEGLFEEYLEMVLQFGFITIFVAAFPLAPFFALLNNWLEIRLDASKLVCETRRPVSERAQDIGVWFTLLDVIVQLSVISNAFLIAFTSEFLPKELYKYQFDSELHGYTNFTLAWSPANSTAQPCRYKAFRGEDGHYTMFYWKLLAVRLAFVIVFEHVVFFISRMLDILIPDVPEVLQVKIKREQYLAKQALMDAETLQSQRLQLQTDAEALVGGDSVARA</sequence>
<feature type="transmembrane region" description="Helical" evidence="8">
    <location>
        <begin position="462"/>
        <end position="486"/>
    </location>
</feature>
<comment type="subcellular location">
    <subcellularLocation>
        <location evidence="1">Cell membrane</location>
        <topology evidence="1">Multi-pass membrane protein</topology>
    </subcellularLocation>
    <subcellularLocation>
        <location evidence="8">Membrane</location>
        <topology evidence="8">Multi-pass membrane protein</topology>
    </subcellularLocation>
</comment>
<evidence type="ECO:0000256" key="2">
    <source>
        <dbReference type="ARBA" id="ARBA00009671"/>
    </source>
</evidence>
<dbReference type="GO" id="GO:0005886">
    <property type="term" value="C:plasma membrane"/>
    <property type="evidence" value="ECO:0007669"/>
    <property type="project" value="UniProtKB-SubCell"/>
</dbReference>
<keyword evidence="3" id="KW-1003">Cell membrane</keyword>
<dbReference type="GO" id="GO:0046983">
    <property type="term" value="F:protein dimerization activity"/>
    <property type="evidence" value="ECO:0007669"/>
    <property type="project" value="InterPro"/>
</dbReference>
<keyword evidence="5 8" id="KW-1133">Transmembrane helix</keyword>
<dbReference type="GO" id="GO:0005254">
    <property type="term" value="F:chloride channel activity"/>
    <property type="evidence" value="ECO:0007669"/>
    <property type="project" value="TreeGrafter"/>
</dbReference>
<dbReference type="PANTHER" id="PTHR12308">
    <property type="entry name" value="ANOCTAMIN"/>
    <property type="match status" value="1"/>
</dbReference>
<feature type="domain" description="Anoctamin transmembrane" evidence="10">
    <location>
        <begin position="297"/>
        <end position="843"/>
    </location>
</feature>